<organism evidence="2">
    <name type="scientific">Caldilinea aerophila</name>
    <dbReference type="NCBI Taxonomy" id="133453"/>
    <lineage>
        <taxon>Bacteria</taxon>
        <taxon>Bacillati</taxon>
        <taxon>Chloroflexota</taxon>
        <taxon>Caldilineae</taxon>
        <taxon>Caldilineales</taxon>
        <taxon>Caldilineaceae</taxon>
        <taxon>Caldilinea</taxon>
    </lineage>
</organism>
<dbReference type="AlphaFoldDB" id="A0A7C1JZF5"/>
<feature type="transmembrane region" description="Helical" evidence="1">
    <location>
        <begin position="50"/>
        <end position="70"/>
    </location>
</feature>
<dbReference type="EMBL" id="DSMG01000057">
    <property type="protein sequence ID" value="HDX30869.1"/>
    <property type="molecule type" value="Genomic_DNA"/>
</dbReference>
<name>A0A7C1JZF5_9CHLR</name>
<accession>A0A7C1JZF5</accession>
<keyword evidence="1" id="KW-1133">Transmembrane helix</keyword>
<keyword evidence="1" id="KW-0472">Membrane</keyword>
<evidence type="ECO:0000256" key="1">
    <source>
        <dbReference type="SAM" id="Phobius"/>
    </source>
</evidence>
<sequence>MWTEELLGVPLIFWGLLCLAIAIAYYFFWPRPGPKRLTPRTLREHIVLRYFHSLVWVLLALGAFLGALGAGATGRWMALLAIPVYIIFLVYVVRDRNKEEAARAARRAGAGNRDMGAPL</sequence>
<evidence type="ECO:0000313" key="2">
    <source>
        <dbReference type="EMBL" id="HDX30869.1"/>
    </source>
</evidence>
<proteinExistence type="predicted"/>
<protein>
    <submittedName>
        <fullName evidence="2">Uncharacterized protein</fullName>
    </submittedName>
</protein>
<feature type="transmembrane region" description="Helical" evidence="1">
    <location>
        <begin position="76"/>
        <end position="93"/>
    </location>
</feature>
<comment type="caution">
    <text evidence="2">The sequence shown here is derived from an EMBL/GenBank/DDBJ whole genome shotgun (WGS) entry which is preliminary data.</text>
</comment>
<gene>
    <name evidence="2" type="ORF">ENQ20_05175</name>
</gene>
<keyword evidence="1" id="KW-0812">Transmembrane</keyword>
<feature type="transmembrane region" description="Helical" evidence="1">
    <location>
        <begin position="6"/>
        <end position="29"/>
    </location>
</feature>
<reference evidence="2" key="1">
    <citation type="journal article" date="2020" name="mSystems">
        <title>Genome- and Community-Level Interaction Insights into Carbon Utilization and Element Cycling Functions of Hydrothermarchaeota in Hydrothermal Sediment.</title>
        <authorList>
            <person name="Zhou Z."/>
            <person name="Liu Y."/>
            <person name="Xu W."/>
            <person name="Pan J."/>
            <person name="Luo Z.H."/>
            <person name="Li M."/>
        </authorList>
    </citation>
    <scope>NUCLEOTIDE SEQUENCE [LARGE SCALE GENOMIC DNA]</scope>
    <source>
        <strain evidence="2">SpSt-289</strain>
    </source>
</reference>